<dbReference type="GeneID" id="17292039"/>
<dbReference type="HOGENOM" id="CLU_1135317_0_0_1"/>
<evidence type="ECO:0000313" key="2">
    <source>
        <dbReference type="EMBL" id="EKX35300.1"/>
    </source>
</evidence>
<feature type="region of interest" description="Disordered" evidence="1">
    <location>
        <begin position="74"/>
        <end position="131"/>
    </location>
</feature>
<reference evidence="2 4" key="1">
    <citation type="journal article" date="2012" name="Nature">
        <title>Algal genomes reveal evolutionary mosaicism and the fate of nucleomorphs.</title>
        <authorList>
            <consortium name="DOE Joint Genome Institute"/>
            <person name="Curtis B.A."/>
            <person name="Tanifuji G."/>
            <person name="Burki F."/>
            <person name="Gruber A."/>
            <person name="Irimia M."/>
            <person name="Maruyama S."/>
            <person name="Arias M.C."/>
            <person name="Ball S.G."/>
            <person name="Gile G.H."/>
            <person name="Hirakawa Y."/>
            <person name="Hopkins J.F."/>
            <person name="Kuo A."/>
            <person name="Rensing S.A."/>
            <person name="Schmutz J."/>
            <person name="Symeonidi A."/>
            <person name="Elias M."/>
            <person name="Eveleigh R.J."/>
            <person name="Herman E.K."/>
            <person name="Klute M.J."/>
            <person name="Nakayama T."/>
            <person name="Obornik M."/>
            <person name="Reyes-Prieto A."/>
            <person name="Armbrust E.V."/>
            <person name="Aves S.J."/>
            <person name="Beiko R.G."/>
            <person name="Coutinho P."/>
            <person name="Dacks J.B."/>
            <person name="Durnford D.G."/>
            <person name="Fast N.M."/>
            <person name="Green B.R."/>
            <person name="Grisdale C.J."/>
            <person name="Hempel F."/>
            <person name="Henrissat B."/>
            <person name="Hoppner M.P."/>
            <person name="Ishida K."/>
            <person name="Kim E."/>
            <person name="Koreny L."/>
            <person name="Kroth P.G."/>
            <person name="Liu Y."/>
            <person name="Malik S.B."/>
            <person name="Maier U.G."/>
            <person name="McRose D."/>
            <person name="Mock T."/>
            <person name="Neilson J.A."/>
            <person name="Onodera N.T."/>
            <person name="Poole A.M."/>
            <person name="Pritham E.J."/>
            <person name="Richards T.A."/>
            <person name="Rocap G."/>
            <person name="Roy S.W."/>
            <person name="Sarai C."/>
            <person name="Schaack S."/>
            <person name="Shirato S."/>
            <person name="Slamovits C.H."/>
            <person name="Spencer D.F."/>
            <person name="Suzuki S."/>
            <person name="Worden A.Z."/>
            <person name="Zauner S."/>
            <person name="Barry K."/>
            <person name="Bell C."/>
            <person name="Bharti A.K."/>
            <person name="Crow J.A."/>
            <person name="Grimwood J."/>
            <person name="Kramer R."/>
            <person name="Lindquist E."/>
            <person name="Lucas S."/>
            <person name="Salamov A."/>
            <person name="McFadden G.I."/>
            <person name="Lane C.E."/>
            <person name="Keeling P.J."/>
            <person name="Gray M.W."/>
            <person name="Grigoriev I.V."/>
            <person name="Archibald J.M."/>
        </authorList>
    </citation>
    <scope>NUCLEOTIDE SEQUENCE</scope>
    <source>
        <strain evidence="2 4">CCMP2712</strain>
    </source>
</reference>
<feature type="compositionally biased region" description="Basic and acidic residues" evidence="1">
    <location>
        <begin position="121"/>
        <end position="131"/>
    </location>
</feature>
<feature type="region of interest" description="Disordered" evidence="1">
    <location>
        <begin position="187"/>
        <end position="211"/>
    </location>
</feature>
<sequence>MSSNPSDPFTLWLSKLDSMSSDLQTEQREVGLAGSGMDNLKSWFTDSMPAQLTNKHHSDGDLIKSLQKLTARTFDPVEPMSKSNSNSWPWPSQQDHDAREQPVFVEQPNSWRTPDPTPRYSAREHRSEEVLKTSRSLHSAFNSKLNSRDDITILSGERFVESLDLPKSARSPSKSVDLEGIKNQVRKLSSHLSPQTRSYENGPMTPSSQQQLCRDITPGMRNGELWHQDLQKRLENLLSPLNSWK</sequence>
<evidence type="ECO:0000313" key="3">
    <source>
        <dbReference type="EnsemblProtists" id="EKX35300"/>
    </source>
</evidence>
<dbReference type="EMBL" id="JH993093">
    <property type="protein sequence ID" value="EKX35300.1"/>
    <property type="molecule type" value="Genomic_DNA"/>
</dbReference>
<dbReference type="RefSeq" id="XP_005822280.1">
    <property type="nucleotide sequence ID" value="XM_005822223.1"/>
</dbReference>
<accession>L1IHM9</accession>
<evidence type="ECO:0000313" key="4">
    <source>
        <dbReference type="Proteomes" id="UP000011087"/>
    </source>
</evidence>
<dbReference type="PaxDb" id="55529-EKX35300"/>
<evidence type="ECO:0000256" key="1">
    <source>
        <dbReference type="SAM" id="MobiDB-lite"/>
    </source>
</evidence>
<name>L1IHM9_GUITC</name>
<protein>
    <submittedName>
        <fullName evidence="2 3">Uncharacterized protein</fullName>
    </submittedName>
</protein>
<reference evidence="3" key="3">
    <citation type="submission" date="2016-03" db="UniProtKB">
        <authorList>
            <consortium name="EnsemblProtists"/>
        </authorList>
    </citation>
    <scope>IDENTIFICATION</scope>
</reference>
<reference evidence="4" key="2">
    <citation type="submission" date="2012-11" db="EMBL/GenBank/DDBJ databases">
        <authorList>
            <person name="Kuo A."/>
            <person name="Curtis B.A."/>
            <person name="Tanifuji G."/>
            <person name="Burki F."/>
            <person name="Gruber A."/>
            <person name="Irimia M."/>
            <person name="Maruyama S."/>
            <person name="Arias M.C."/>
            <person name="Ball S.G."/>
            <person name="Gile G.H."/>
            <person name="Hirakawa Y."/>
            <person name="Hopkins J.F."/>
            <person name="Rensing S.A."/>
            <person name="Schmutz J."/>
            <person name="Symeonidi A."/>
            <person name="Elias M."/>
            <person name="Eveleigh R.J."/>
            <person name="Herman E.K."/>
            <person name="Klute M.J."/>
            <person name="Nakayama T."/>
            <person name="Obornik M."/>
            <person name="Reyes-Prieto A."/>
            <person name="Armbrust E.V."/>
            <person name="Aves S.J."/>
            <person name="Beiko R.G."/>
            <person name="Coutinho P."/>
            <person name="Dacks J.B."/>
            <person name="Durnford D.G."/>
            <person name="Fast N.M."/>
            <person name="Green B.R."/>
            <person name="Grisdale C."/>
            <person name="Hempe F."/>
            <person name="Henrissat B."/>
            <person name="Hoppner M.P."/>
            <person name="Ishida K.-I."/>
            <person name="Kim E."/>
            <person name="Koreny L."/>
            <person name="Kroth P.G."/>
            <person name="Liu Y."/>
            <person name="Malik S.-B."/>
            <person name="Maier U.G."/>
            <person name="McRose D."/>
            <person name="Mock T."/>
            <person name="Neilson J.A."/>
            <person name="Onodera N.T."/>
            <person name="Poole A.M."/>
            <person name="Pritham E.J."/>
            <person name="Richards T.A."/>
            <person name="Rocap G."/>
            <person name="Roy S.W."/>
            <person name="Sarai C."/>
            <person name="Schaack S."/>
            <person name="Shirato S."/>
            <person name="Slamovits C.H."/>
            <person name="Spencer D.F."/>
            <person name="Suzuki S."/>
            <person name="Worden A.Z."/>
            <person name="Zauner S."/>
            <person name="Barry K."/>
            <person name="Bell C."/>
            <person name="Bharti A.K."/>
            <person name="Crow J.A."/>
            <person name="Grimwood J."/>
            <person name="Kramer R."/>
            <person name="Lindquist E."/>
            <person name="Lucas S."/>
            <person name="Salamov A."/>
            <person name="McFadden G.I."/>
            <person name="Lane C.E."/>
            <person name="Keeling P.J."/>
            <person name="Gray M.W."/>
            <person name="Grigoriev I.V."/>
            <person name="Archibald J.M."/>
        </authorList>
    </citation>
    <scope>NUCLEOTIDE SEQUENCE</scope>
    <source>
        <strain evidence="4">CCMP2712</strain>
    </source>
</reference>
<dbReference type="AlphaFoldDB" id="L1IHM9"/>
<feature type="compositionally biased region" description="Low complexity" evidence="1">
    <location>
        <begin position="83"/>
        <end position="93"/>
    </location>
</feature>
<dbReference type="EnsemblProtists" id="EKX35300">
    <property type="protein sequence ID" value="EKX35300"/>
    <property type="gene ID" value="GUITHDRAFT_118534"/>
</dbReference>
<feature type="compositionally biased region" description="Polar residues" evidence="1">
    <location>
        <begin position="190"/>
        <end position="211"/>
    </location>
</feature>
<keyword evidence="4" id="KW-1185">Reference proteome</keyword>
<gene>
    <name evidence="2" type="ORF">GUITHDRAFT_118534</name>
</gene>
<dbReference type="KEGG" id="gtt:GUITHDRAFT_118534"/>
<dbReference type="Proteomes" id="UP000011087">
    <property type="component" value="Unassembled WGS sequence"/>
</dbReference>
<proteinExistence type="predicted"/>
<organism evidence="2">
    <name type="scientific">Guillardia theta (strain CCMP2712)</name>
    <name type="common">Cryptophyte</name>
    <dbReference type="NCBI Taxonomy" id="905079"/>
    <lineage>
        <taxon>Eukaryota</taxon>
        <taxon>Cryptophyceae</taxon>
        <taxon>Pyrenomonadales</taxon>
        <taxon>Geminigeraceae</taxon>
        <taxon>Guillardia</taxon>
    </lineage>
</organism>